<dbReference type="InterPro" id="IPR019283">
    <property type="entry name" value="DUF2330"/>
</dbReference>
<gene>
    <name evidence="1" type="ORF">EDD29_2633</name>
</gene>
<protein>
    <submittedName>
        <fullName evidence="1">Uncharacterized protein DUF2330</fullName>
    </submittedName>
</protein>
<evidence type="ECO:0000313" key="1">
    <source>
        <dbReference type="EMBL" id="ROO85098.1"/>
    </source>
</evidence>
<proteinExistence type="predicted"/>
<dbReference type="EMBL" id="RJKE01000001">
    <property type="protein sequence ID" value="ROO85098.1"/>
    <property type="molecule type" value="Genomic_DNA"/>
</dbReference>
<accession>A0A3N1CWK7</accession>
<dbReference type="Pfam" id="PF10092">
    <property type="entry name" value="DUF2330"/>
    <property type="match status" value="1"/>
</dbReference>
<keyword evidence="2" id="KW-1185">Reference proteome</keyword>
<dbReference type="AlphaFoldDB" id="A0A3N1CWK7"/>
<comment type="caution">
    <text evidence="1">The sequence shown here is derived from an EMBL/GenBank/DDBJ whole genome shotgun (WGS) entry which is preliminary data.</text>
</comment>
<evidence type="ECO:0000313" key="2">
    <source>
        <dbReference type="Proteomes" id="UP000272400"/>
    </source>
</evidence>
<sequence>MVVALAGTLMAVDPAMSRACACGAFVADETLRAQRETALVELDGRTESITLSVQARSEAAQAAFLMPVPARARFEVADGELFTDLDRISRPAVEVRQVTVDGDGAGAPPGSDGGATVVDHVEVGPYEVAQLSGTDATAVSRWLDDNDFTLPAELGGALGPYLAEGWLVVAVRLAPASGSLEAGLPPMRLAFETDTPVYPMRLSATAEDGQPLRLYVLADHRTDISNPAPGGGAPDLTFAGEVKPDPQYPALSAALAGPRFLTRYDGHFNPAQITDDIRLTRSATDEPYRAVVTVTEYVHSPWPKSALPLVLLASALLAGTLVMLRRRRPAGA</sequence>
<name>A0A3N1CWK7_9ACTN</name>
<organism evidence="1 2">
    <name type="scientific">Actinocorallia herbida</name>
    <dbReference type="NCBI Taxonomy" id="58109"/>
    <lineage>
        <taxon>Bacteria</taxon>
        <taxon>Bacillati</taxon>
        <taxon>Actinomycetota</taxon>
        <taxon>Actinomycetes</taxon>
        <taxon>Streptosporangiales</taxon>
        <taxon>Thermomonosporaceae</taxon>
        <taxon>Actinocorallia</taxon>
    </lineage>
</organism>
<dbReference type="Proteomes" id="UP000272400">
    <property type="component" value="Unassembled WGS sequence"/>
</dbReference>
<reference evidence="1 2" key="1">
    <citation type="submission" date="2018-11" db="EMBL/GenBank/DDBJ databases">
        <title>Sequencing the genomes of 1000 actinobacteria strains.</title>
        <authorList>
            <person name="Klenk H.-P."/>
        </authorList>
    </citation>
    <scope>NUCLEOTIDE SEQUENCE [LARGE SCALE GENOMIC DNA]</scope>
    <source>
        <strain evidence="1 2">DSM 44254</strain>
    </source>
</reference>